<dbReference type="Pfam" id="PF19419">
    <property type="entry name" value="DUF5983"/>
    <property type="match status" value="1"/>
</dbReference>
<dbReference type="KEGG" id="pez:HWQ56_10555"/>
<protein>
    <recommendedName>
        <fullName evidence="1">DUF5983 domain-containing protein</fullName>
    </recommendedName>
</protein>
<name>A0A7D5D621_9PSED</name>
<sequence length="238" mass="26821">MHLLTPTPFVRGYQSFRCERLVQIIYEDYCEPCYRPLHDSQAHLLDHDINRQPCIFNDDFVLITRGQTLVREAVGQCTDDGTVVAVVYTVIADQLGQSAHLGDYPSEEAAQAVITQLTFATGHYSRSWEISSAHLPPAEFKLLEERTWRGIASGFFECFELFDSHAIGCKLYSTPWQDGGNASECVASRAEVLARLRDEQVPPVLTELLLLAGQADVRFLVFDPDARRMPELPVFPDD</sequence>
<evidence type="ECO:0000313" key="3">
    <source>
        <dbReference type="Proteomes" id="UP000509568"/>
    </source>
</evidence>
<feature type="domain" description="DUF5983" evidence="1">
    <location>
        <begin position="128"/>
        <end position="236"/>
    </location>
</feature>
<dbReference type="RefSeq" id="WP_176570417.1">
    <property type="nucleotide sequence ID" value="NZ_CP056030.1"/>
</dbReference>
<gene>
    <name evidence="2" type="ORF">HWQ56_10555</name>
</gene>
<evidence type="ECO:0000313" key="2">
    <source>
        <dbReference type="EMBL" id="QKZ04199.1"/>
    </source>
</evidence>
<proteinExistence type="predicted"/>
<organism evidence="2 3">
    <name type="scientific">Pseudomonas eucalypticola</name>
    <dbReference type="NCBI Taxonomy" id="2599595"/>
    <lineage>
        <taxon>Bacteria</taxon>
        <taxon>Pseudomonadati</taxon>
        <taxon>Pseudomonadota</taxon>
        <taxon>Gammaproteobacteria</taxon>
        <taxon>Pseudomonadales</taxon>
        <taxon>Pseudomonadaceae</taxon>
        <taxon>Pseudomonas</taxon>
    </lineage>
</organism>
<evidence type="ECO:0000259" key="1">
    <source>
        <dbReference type="Pfam" id="PF19419"/>
    </source>
</evidence>
<reference evidence="2 3" key="1">
    <citation type="submission" date="2020-06" db="EMBL/GenBank/DDBJ databases">
        <title>Pseudomonas eucalypticola sp. nov., an endophyte of Eucalyptus dunnii leaves with biocontrol ability of eucalyptus leaf blight.</title>
        <authorList>
            <person name="Liu Y."/>
            <person name="Song Z."/>
            <person name="Zeng H."/>
            <person name="Lu M."/>
            <person name="Wang X."/>
            <person name="Lian X."/>
            <person name="Zhang Q."/>
        </authorList>
    </citation>
    <scope>NUCLEOTIDE SEQUENCE [LARGE SCALE GENOMIC DNA]</scope>
    <source>
        <strain evidence="2 3">NP-1</strain>
    </source>
</reference>
<dbReference type="Proteomes" id="UP000509568">
    <property type="component" value="Chromosome"/>
</dbReference>
<dbReference type="EMBL" id="CP056030">
    <property type="protein sequence ID" value="QKZ04199.1"/>
    <property type="molecule type" value="Genomic_DNA"/>
</dbReference>
<accession>A0A7D5D621</accession>
<dbReference type="AlphaFoldDB" id="A0A7D5D621"/>
<keyword evidence="3" id="KW-1185">Reference proteome</keyword>
<dbReference type="InterPro" id="IPR046025">
    <property type="entry name" value="DUF5983"/>
</dbReference>